<dbReference type="EMBL" id="PKSG01000646">
    <property type="protein sequence ID" value="POR33817.1"/>
    <property type="molecule type" value="Genomic_DNA"/>
</dbReference>
<dbReference type="Proteomes" id="UP000237481">
    <property type="component" value="Unassembled WGS sequence"/>
</dbReference>
<evidence type="ECO:0000256" key="1">
    <source>
        <dbReference type="SAM" id="MobiDB-lite"/>
    </source>
</evidence>
<comment type="caution">
    <text evidence="2">The sequence shown here is derived from an EMBL/GenBank/DDBJ whole genome shotgun (WGS) entry which is preliminary data.</text>
</comment>
<name>A0A2S4KUH4_9HYPO</name>
<feature type="compositionally biased region" description="Low complexity" evidence="1">
    <location>
        <begin position="345"/>
        <end position="378"/>
    </location>
</feature>
<evidence type="ECO:0000313" key="2">
    <source>
        <dbReference type="EMBL" id="POR33817.1"/>
    </source>
</evidence>
<feature type="region of interest" description="Disordered" evidence="1">
    <location>
        <begin position="42"/>
        <end position="100"/>
    </location>
</feature>
<gene>
    <name evidence="2" type="ORF">TPAR_05997</name>
</gene>
<reference evidence="2 3" key="1">
    <citation type="submission" date="2018-01" db="EMBL/GenBank/DDBJ databases">
        <title>Harnessing the power of phylogenomics to disentangle the directionality and signatures of interkingdom host jumping in the parasitic fungal genus Tolypocladium.</title>
        <authorList>
            <person name="Quandt C.A."/>
            <person name="Patterson W."/>
            <person name="Spatafora J.W."/>
        </authorList>
    </citation>
    <scope>NUCLEOTIDE SEQUENCE [LARGE SCALE GENOMIC DNA]</scope>
    <source>
        <strain evidence="2 3">NRBC 100945</strain>
    </source>
</reference>
<sequence length="615" mass="67133">MLDPYSTVNTPTQHRRRCLLRAPPFSKRLLLLLLVRRSPSPEGWELMKPPDAAAVQGTSNRPRRRQGTAMARVSSAETRSRDSISTPVAQRQEATPRQDLRPWDRSVDVVYHRYTHADARRNKTTPAADFEKCLGRFLSDRGRRSAEYENAFTRLPAGVRFSIGQYILRSNEPEGNTTAKPICLNRRCFNRDCWEASDLTPLGDVLVPLAPCLLACSSLHADVMLTLLAEHAFHVTFSPYVGSRLSPLATTWLNKYGVYMRSIVVEVDYTRLGLGPAASATGLAPGLGNLEALLRDFGNAQMERDRDVPLRSLVLLCRRFYGARSERRKSMESTTSADSTVVHVQASRASSRSIQSQHSAKTASSADGKASVSSSRSAETPVTSPDTPTAPDDAKASRQGSASAPVDAIDWEVVNAMRKLSTSTAVNSSFSSDGGPQEQYCPDAHLVLCNHLARLGDRVDALRMCGFSDTYTHQLVATLFPQARSSPARDHGYRVAPSTAWPSLQGQTAYVDLGHGRIVLDDGKGAGNTRRGPLMPPPPMVGPQGATYLPRGPALRGGKTAAQTARPSTVQGARKAAERGDDTAAADKPEQTAVVVEKKMFQRLREKYGRGRKGR</sequence>
<organism evidence="2 3">
    <name type="scientific">Tolypocladium paradoxum</name>
    <dbReference type="NCBI Taxonomy" id="94208"/>
    <lineage>
        <taxon>Eukaryota</taxon>
        <taxon>Fungi</taxon>
        <taxon>Dikarya</taxon>
        <taxon>Ascomycota</taxon>
        <taxon>Pezizomycotina</taxon>
        <taxon>Sordariomycetes</taxon>
        <taxon>Hypocreomycetidae</taxon>
        <taxon>Hypocreales</taxon>
        <taxon>Ophiocordycipitaceae</taxon>
        <taxon>Tolypocladium</taxon>
    </lineage>
</organism>
<dbReference type="AlphaFoldDB" id="A0A2S4KUH4"/>
<feature type="region of interest" description="Disordered" evidence="1">
    <location>
        <begin position="327"/>
        <end position="403"/>
    </location>
</feature>
<feature type="region of interest" description="Disordered" evidence="1">
    <location>
        <begin position="525"/>
        <end position="591"/>
    </location>
</feature>
<feature type="compositionally biased region" description="Polar residues" evidence="1">
    <location>
        <begin position="83"/>
        <end position="93"/>
    </location>
</feature>
<accession>A0A2S4KUH4</accession>
<feature type="compositionally biased region" description="Basic and acidic residues" evidence="1">
    <location>
        <begin position="575"/>
        <end position="591"/>
    </location>
</feature>
<protein>
    <submittedName>
        <fullName evidence="2">Uncharacterized protein</fullName>
    </submittedName>
</protein>
<proteinExistence type="predicted"/>
<feature type="compositionally biased region" description="Polar residues" evidence="1">
    <location>
        <begin position="561"/>
        <end position="571"/>
    </location>
</feature>
<keyword evidence="3" id="KW-1185">Reference proteome</keyword>
<dbReference type="OrthoDB" id="4776573at2759"/>
<evidence type="ECO:0000313" key="3">
    <source>
        <dbReference type="Proteomes" id="UP000237481"/>
    </source>
</evidence>
<dbReference type="STRING" id="94208.A0A2S4KUH4"/>